<dbReference type="Proteomes" id="UP000030746">
    <property type="component" value="Unassembled WGS sequence"/>
</dbReference>
<dbReference type="GeneID" id="20238131"/>
<dbReference type="CTD" id="20238131"/>
<keyword evidence="2" id="KW-1185">Reference proteome</keyword>
<dbReference type="EMBL" id="KB201362">
    <property type="protein sequence ID" value="ESO96967.1"/>
    <property type="molecule type" value="Genomic_DNA"/>
</dbReference>
<dbReference type="AlphaFoldDB" id="V4AIW3"/>
<accession>V4AIW3</accession>
<sequence length="163" mass="18974">MSKKYMSRPPYCFGDIPDYSTPPMTVEEYQYYEREFFGFLEDKTTQKPIEEGAGFIQRFLQFTGISKITKYEDKVSGIKFDTQQYNNGQLDGATSDKLDCLIQSGKTTPQQSTKRVVRTEDKATQTDGVITCEQEVQTIRPKRRGLKSMRRFFRSCKCFKTEE</sequence>
<evidence type="ECO:0000313" key="1">
    <source>
        <dbReference type="EMBL" id="ESO96967.1"/>
    </source>
</evidence>
<organism evidence="1 2">
    <name type="scientific">Lottia gigantea</name>
    <name type="common">Giant owl limpet</name>
    <dbReference type="NCBI Taxonomy" id="225164"/>
    <lineage>
        <taxon>Eukaryota</taxon>
        <taxon>Metazoa</taxon>
        <taxon>Spiralia</taxon>
        <taxon>Lophotrochozoa</taxon>
        <taxon>Mollusca</taxon>
        <taxon>Gastropoda</taxon>
        <taxon>Patellogastropoda</taxon>
        <taxon>Lottioidea</taxon>
        <taxon>Lottiidae</taxon>
        <taxon>Lottia</taxon>
    </lineage>
</organism>
<gene>
    <name evidence="1" type="ORF">LOTGIDRAFT_159719</name>
</gene>
<proteinExistence type="predicted"/>
<reference evidence="1 2" key="1">
    <citation type="journal article" date="2013" name="Nature">
        <title>Insights into bilaterian evolution from three spiralian genomes.</title>
        <authorList>
            <person name="Simakov O."/>
            <person name="Marletaz F."/>
            <person name="Cho S.J."/>
            <person name="Edsinger-Gonzales E."/>
            <person name="Havlak P."/>
            <person name="Hellsten U."/>
            <person name="Kuo D.H."/>
            <person name="Larsson T."/>
            <person name="Lv J."/>
            <person name="Arendt D."/>
            <person name="Savage R."/>
            <person name="Osoegawa K."/>
            <person name="de Jong P."/>
            <person name="Grimwood J."/>
            <person name="Chapman J.A."/>
            <person name="Shapiro H."/>
            <person name="Aerts A."/>
            <person name="Otillar R.P."/>
            <person name="Terry A.Y."/>
            <person name="Boore J.L."/>
            <person name="Grigoriev I.V."/>
            <person name="Lindberg D.R."/>
            <person name="Seaver E.C."/>
            <person name="Weisblat D.A."/>
            <person name="Putnam N.H."/>
            <person name="Rokhsar D.S."/>
        </authorList>
    </citation>
    <scope>NUCLEOTIDE SEQUENCE [LARGE SCALE GENOMIC DNA]</scope>
</reference>
<evidence type="ECO:0000313" key="2">
    <source>
        <dbReference type="Proteomes" id="UP000030746"/>
    </source>
</evidence>
<protein>
    <submittedName>
        <fullName evidence="1">Uncharacterized protein</fullName>
    </submittedName>
</protein>
<dbReference type="HOGENOM" id="CLU_1497915_0_0_1"/>
<name>V4AIW3_LOTGI</name>
<dbReference type="KEGG" id="lgi:LOTGIDRAFT_159719"/>
<dbReference type="RefSeq" id="XP_009052455.1">
    <property type="nucleotide sequence ID" value="XM_009054207.1"/>
</dbReference>